<comment type="caution">
    <text evidence="9">The sequence shown here is derived from an EMBL/GenBank/DDBJ whole genome shotgun (WGS) entry which is preliminary data.</text>
</comment>
<protein>
    <submittedName>
        <fullName evidence="9">Mechanosensitive ion channel</fullName>
    </submittedName>
</protein>
<proteinExistence type="inferred from homology"/>
<name>A0A964FF47_9CYAN</name>
<dbReference type="PROSITE" id="PS50186">
    <property type="entry name" value="DEP"/>
    <property type="match status" value="1"/>
</dbReference>
<evidence type="ECO:0000256" key="7">
    <source>
        <dbReference type="SAM" id="Phobius"/>
    </source>
</evidence>
<feature type="transmembrane region" description="Helical" evidence="7">
    <location>
        <begin position="157"/>
        <end position="177"/>
    </location>
</feature>
<evidence type="ECO:0000256" key="6">
    <source>
        <dbReference type="ARBA" id="ARBA00023136"/>
    </source>
</evidence>
<dbReference type="PANTHER" id="PTHR30347">
    <property type="entry name" value="POTASSIUM CHANNEL RELATED"/>
    <property type="match status" value="1"/>
</dbReference>
<dbReference type="GO" id="GO:0055085">
    <property type="term" value="P:transmembrane transport"/>
    <property type="evidence" value="ECO:0007669"/>
    <property type="project" value="InterPro"/>
</dbReference>
<keyword evidence="4 7" id="KW-0812">Transmembrane</keyword>
<dbReference type="InterPro" id="IPR036388">
    <property type="entry name" value="WH-like_DNA-bd_sf"/>
</dbReference>
<dbReference type="Gene3D" id="2.30.30.60">
    <property type="match status" value="1"/>
</dbReference>
<feature type="transmembrane region" description="Helical" evidence="7">
    <location>
        <begin position="197"/>
        <end position="221"/>
    </location>
</feature>
<keyword evidence="3" id="KW-1003">Cell membrane</keyword>
<feature type="domain" description="DEP" evidence="8">
    <location>
        <begin position="566"/>
        <end position="639"/>
    </location>
</feature>
<dbReference type="SUPFAM" id="SSF82861">
    <property type="entry name" value="Mechanosensitive channel protein MscS (YggB), transmembrane region"/>
    <property type="match status" value="1"/>
</dbReference>
<dbReference type="InterPro" id="IPR011014">
    <property type="entry name" value="MscS_channel_TM-2"/>
</dbReference>
<dbReference type="PANTHER" id="PTHR30347:SF1">
    <property type="entry name" value="MECHANOSENSITIVE CHANNEL MSCK"/>
    <property type="match status" value="1"/>
</dbReference>
<dbReference type="InterPro" id="IPR052702">
    <property type="entry name" value="MscS-like_channel"/>
</dbReference>
<comment type="subcellular location">
    <subcellularLocation>
        <location evidence="1">Cell membrane</location>
        <topology evidence="1">Multi-pass membrane protein</topology>
    </subcellularLocation>
</comment>
<dbReference type="Proteomes" id="UP000729733">
    <property type="component" value="Unassembled WGS sequence"/>
</dbReference>
<feature type="transmembrane region" description="Helical" evidence="7">
    <location>
        <begin position="257"/>
        <end position="275"/>
    </location>
</feature>
<evidence type="ECO:0000256" key="3">
    <source>
        <dbReference type="ARBA" id="ARBA00022475"/>
    </source>
</evidence>
<dbReference type="RefSeq" id="WP_229638424.1">
    <property type="nucleotide sequence ID" value="NZ_JADWDC010000001.1"/>
</dbReference>
<dbReference type="InterPro" id="IPR023408">
    <property type="entry name" value="MscS_beta-dom_sf"/>
</dbReference>
<dbReference type="InterPro" id="IPR010920">
    <property type="entry name" value="LSM_dom_sf"/>
</dbReference>
<organism evidence="9 10">
    <name type="scientific">Waterburya agarophytonicola KI4</name>
    <dbReference type="NCBI Taxonomy" id="2874699"/>
    <lineage>
        <taxon>Bacteria</taxon>
        <taxon>Bacillati</taxon>
        <taxon>Cyanobacteriota</taxon>
        <taxon>Cyanophyceae</taxon>
        <taxon>Pleurocapsales</taxon>
        <taxon>Hyellaceae</taxon>
        <taxon>Waterburya</taxon>
        <taxon>Waterburya agarophytonicola</taxon>
    </lineage>
</organism>
<evidence type="ECO:0000313" key="10">
    <source>
        <dbReference type="Proteomes" id="UP000729733"/>
    </source>
</evidence>
<evidence type="ECO:0000256" key="2">
    <source>
        <dbReference type="ARBA" id="ARBA00008017"/>
    </source>
</evidence>
<dbReference type="SUPFAM" id="SSF82689">
    <property type="entry name" value="Mechanosensitive channel protein MscS (YggB), C-terminal domain"/>
    <property type="match status" value="1"/>
</dbReference>
<dbReference type="SMART" id="SM00049">
    <property type="entry name" value="DEP"/>
    <property type="match status" value="1"/>
</dbReference>
<evidence type="ECO:0000256" key="5">
    <source>
        <dbReference type="ARBA" id="ARBA00022989"/>
    </source>
</evidence>
<feature type="transmembrane region" description="Helical" evidence="7">
    <location>
        <begin position="320"/>
        <end position="338"/>
    </location>
</feature>
<keyword evidence="10" id="KW-1185">Reference proteome</keyword>
<dbReference type="InterPro" id="IPR036390">
    <property type="entry name" value="WH_DNA-bd_sf"/>
</dbReference>
<dbReference type="Gene3D" id="1.10.287.1260">
    <property type="match status" value="1"/>
</dbReference>
<dbReference type="Gene3D" id="1.10.10.10">
    <property type="entry name" value="Winged helix-like DNA-binding domain superfamily/Winged helix DNA-binding domain"/>
    <property type="match status" value="1"/>
</dbReference>
<dbReference type="EMBL" id="JADWDC010000001">
    <property type="protein sequence ID" value="MCC0175424.1"/>
    <property type="molecule type" value="Genomic_DNA"/>
</dbReference>
<dbReference type="Pfam" id="PF00610">
    <property type="entry name" value="DEP"/>
    <property type="match status" value="1"/>
</dbReference>
<dbReference type="SUPFAM" id="SSF46785">
    <property type="entry name" value="Winged helix' DNA-binding domain"/>
    <property type="match status" value="1"/>
</dbReference>
<sequence length="650" mass="74910">MNVILESFCKPRKVKKIVIILITCWFFLSLYLVPTIAEVKPHNALSRKADIVLDGQKLFEIGSSGNFSATQRAEKINSLLQNKLKEYANSPEELNVAVAQQSDWTVIRVNDRHLLTVSENDLIPGIMAQEQAEIWQEQIELALEKGIKERSPARLKWTIKMIAIAFTLVAGIQFGLFCLKRHFSRKRLESSQRWISWTILAILTLQTLVWLILVYYCTYLFPQTRTWQYNIWQSVSDTFNTEIFDFGGETAISLRRIIILISLGIGWLIFVRWFSQMLKLNILPLTGFESTLQSSIAFLTRYGLLFLGMLLILNGGGIDFRSLTIVISALGVGIGFGLQNIVKDFVSGIILTLTRPIKIGELVEVGDDRGLVLHIGARTTEISHVDRYIMTIPNSRFIEETVRNWHRSGLTRVKVYADVAYDSDRDLVYKALLAAAQVYHPDILKHPPPKAKFRNFGDRSLLFRVVVFIKDPFKEPKVRNHLQRHIDLNFRKYGIEIPFPQRDLNFNIPQLDELVANLVKIYAPSQPKLYYPQGKTESGDHNLPSIEELTIRDEYDWDDLVAAMRGEHGVKIMDRRYGLKTYSKVFLGTEAVSWLIQYEKATLSEAIAIGQLMIEQNIIHHILDEHNFKNEPLFYRFYLDENDHKLMFDD</sequence>
<dbReference type="GO" id="GO:0035556">
    <property type="term" value="P:intracellular signal transduction"/>
    <property type="evidence" value="ECO:0007669"/>
    <property type="project" value="InterPro"/>
</dbReference>
<keyword evidence="5 7" id="KW-1133">Transmembrane helix</keyword>
<evidence type="ECO:0000259" key="8">
    <source>
        <dbReference type="PROSITE" id="PS50186"/>
    </source>
</evidence>
<dbReference type="InterPro" id="IPR049278">
    <property type="entry name" value="MS_channel_C"/>
</dbReference>
<dbReference type="InterPro" id="IPR006685">
    <property type="entry name" value="MscS_channel_2nd"/>
</dbReference>
<gene>
    <name evidence="9" type="ORF">I4641_00315</name>
</gene>
<dbReference type="InterPro" id="IPR000591">
    <property type="entry name" value="DEP_dom"/>
</dbReference>
<dbReference type="AlphaFoldDB" id="A0A964FF47"/>
<dbReference type="Pfam" id="PF21082">
    <property type="entry name" value="MS_channel_3rd"/>
    <property type="match status" value="1"/>
</dbReference>
<dbReference type="CDD" id="cd04371">
    <property type="entry name" value="DEP"/>
    <property type="match status" value="1"/>
</dbReference>
<dbReference type="GO" id="GO:0005886">
    <property type="term" value="C:plasma membrane"/>
    <property type="evidence" value="ECO:0007669"/>
    <property type="project" value="UniProtKB-SubCell"/>
</dbReference>
<dbReference type="SUPFAM" id="SSF50182">
    <property type="entry name" value="Sm-like ribonucleoproteins"/>
    <property type="match status" value="1"/>
</dbReference>
<evidence type="ECO:0000256" key="4">
    <source>
        <dbReference type="ARBA" id="ARBA00022692"/>
    </source>
</evidence>
<evidence type="ECO:0000313" key="9">
    <source>
        <dbReference type="EMBL" id="MCC0175424.1"/>
    </source>
</evidence>
<evidence type="ECO:0000256" key="1">
    <source>
        <dbReference type="ARBA" id="ARBA00004651"/>
    </source>
</evidence>
<dbReference type="Pfam" id="PF00924">
    <property type="entry name" value="MS_channel_2nd"/>
    <property type="match status" value="1"/>
</dbReference>
<accession>A0A964FF47</accession>
<dbReference type="Gene3D" id="3.30.70.100">
    <property type="match status" value="1"/>
</dbReference>
<reference evidence="9" key="1">
    <citation type="journal article" date="2021" name="Antonie Van Leeuwenhoek">
        <title>Draft genome and description of Waterburya agarophytonicola gen. nov. sp. nov. (Pleurocapsales, Cyanobacteria): a seaweed symbiont.</title>
        <authorList>
            <person name="Bonthond G."/>
            <person name="Shalygin S."/>
            <person name="Bayer T."/>
            <person name="Weinberger F."/>
        </authorList>
    </citation>
    <scope>NUCLEOTIDE SEQUENCE</scope>
    <source>
        <strain evidence="9">KI4</strain>
    </source>
</reference>
<keyword evidence="6 7" id="KW-0472">Membrane</keyword>
<feature type="transmembrane region" description="Helical" evidence="7">
    <location>
        <begin position="295"/>
        <end position="313"/>
    </location>
</feature>
<feature type="transmembrane region" description="Helical" evidence="7">
    <location>
        <begin position="17"/>
        <end position="37"/>
    </location>
</feature>
<dbReference type="InterPro" id="IPR011066">
    <property type="entry name" value="MscS_channel_C_sf"/>
</dbReference>
<comment type="similarity">
    <text evidence="2">Belongs to the MscS (TC 1.A.23) family.</text>
</comment>